<dbReference type="Proteomes" id="UP001154265">
    <property type="component" value="Unassembled WGS sequence"/>
</dbReference>
<dbReference type="InterPro" id="IPR003788">
    <property type="entry name" value="NDUFAF7"/>
</dbReference>
<evidence type="ECO:0000256" key="2">
    <source>
        <dbReference type="ARBA" id="ARBA00022679"/>
    </source>
</evidence>
<evidence type="ECO:0000256" key="1">
    <source>
        <dbReference type="ARBA" id="ARBA00022603"/>
    </source>
</evidence>
<evidence type="ECO:0000313" key="4">
    <source>
        <dbReference type="Proteomes" id="UP001154265"/>
    </source>
</evidence>
<dbReference type="Pfam" id="PF02636">
    <property type="entry name" value="Methyltransf_28"/>
    <property type="match status" value="1"/>
</dbReference>
<dbReference type="PANTHER" id="PTHR12049:SF7">
    <property type="entry name" value="PROTEIN ARGININE METHYLTRANSFERASE NDUFAF7, MITOCHONDRIAL"/>
    <property type="match status" value="1"/>
</dbReference>
<keyword evidence="1 3" id="KW-0489">Methyltransferase</keyword>
<dbReference type="SUPFAM" id="SSF53335">
    <property type="entry name" value="S-adenosyl-L-methionine-dependent methyltransferases"/>
    <property type="match status" value="1"/>
</dbReference>
<reference evidence="3" key="1">
    <citation type="journal article" date="2022" name="Genome Biol. Evol.">
        <title>A New Gene Family Diagnostic for Intracellular Biomineralization of Amorphous Ca Carbonates by Cyanobacteria.</title>
        <authorList>
            <person name="Benzerara K."/>
            <person name="Duprat E."/>
            <person name="Bitard-Feildel T."/>
            <person name="Caumes G."/>
            <person name="Cassier-Chauvat C."/>
            <person name="Chauvat F."/>
            <person name="Dezi M."/>
            <person name="Diop S.I."/>
            <person name="Gaschignard G."/>
            <person name="Gorgen S."/>
            <person name="Gugger M."/>
            <person name="Lopez-Garcia P."/>
            <person name="Millet M."/>
            <person name="Skouri-Panet F."/>
            <person name="Moreira D."/>
            <person name="Callebaut I."/>
        </authorList>
    </citation>
    <scope>NUCLEOTIDE SEQUENCE</scope>
    <source>
        <strain evidence="3">G9</strain>
    </source>
</reference>
<protein>
    <submittedName>
        <fullName evidence="3">Class I SAM-dependent methyltransferase</fullName>
    </submittedName>
</protein>
<dbReference type="Gene3D" id="3.40.50.12710">
    <property type="match status" value="1"/>
</dbReference>
<sequence>MIDFFYSEPMNTLSQDLYHFLVHYIGDRPDQRITFAEYMDWVLYHPQFGYYNNPTDSIGMEGDFFTSPHLGTDFAELLADCFWQMWQQLDRPDSFDLIELGAGQGLIAQDVLNYVNHRYPSFFTALNYHILEQSQSFLKRQRNYLYPWQTAGKLSWLTWDDLQPNSLVGCLFSNEFFDALPVHRLCWHQGQWQEIYVTVNAVHPDSAFQEIRDRPSDPRLAEYFDWVGIDVHRQNYSDRYCTEVNLKALASMERIAQSLKRGFILTLDYGYPASQYYHPQREQGTLQCYYHHRRHDDPYAYLGEQDITAHVDMTALERTGQEAGLETCLLTQQGLFLMALGLGDRLSQNNQHSQGSVMETLQRRESLHQLINPLGLGGFYVLVQGKEAKLDLPMPDPIQMV</sequence>
<evidence type="ECO:0000313" key="3">
    <source>
        <dbReference type="EMBL" id="MDG2990929.1"/>
    </source>
</evidence>
<organism evidence="3 4">
    <name type="scientific">Candidatus Synechococcus calcipolaris G9</name>
    <dbReference type="NCBI Taxonomy" id="1497997"/>
    <lineage>
        <taxon>Bacteria</taxon>
        <taxon>Bacillati</taxon>
        <taxon>Cyanobacteriota</taxon>
        <taxon>Cyanophyceae</taxon>
        <taxon>Synechococcales</taxon>
        <taxon>Synechococcaceae</taxon>
        <taxon>Synechococcus</taxon>
    </lineage>
</organism>
<keyword evidence="4" id="KW-1185">Reference proteome</keyword>
<dbReference type="GO" id="GO:0008168">
    <property type="term" value="F:methyltransferase activity"/>
    <property type="evidence" value="ECO:0007669"/>
    <property type="project" value="UniProtKB-KW"/>
</dbReference>
<name>A0ABT6EZD3_9SYNE</name>
<keyword evidence="2" id="KW-0808">Transferase</keyword>
<comment type="caution">
    <text evidence="3">The sequence shown here is derived from an EMBL/GenBank/DDBJ whole genome shotgun (WGS) entry which is preliminary data.</text>
</comment>
<dbReference type="InterPro" id="IPR029063">
    <property type="entry name" value="SAM-dependent_MTases_sf"/>
</dbReference>
<proteinExistence type="predicted"/>
<dbReference type="InterPro" id="IPR038375">
    <property type="entry name" value="NDUFAF7_sf"/>
</dbReference>
<gene>
    <name evidence="3" type="ORF">L3556_08310</name>
</gene>
<reference evidence="3" key="2">
    <citation type="submission" date="2022-01" db="EMBL/GenBank/DDBJ databases">
        <authorList>
            <person name="Zivanovic Y."/>
            <person name="Moreira D."/>
            <person name="Lopez-Garcia P."/>
        </authorList>
    </citation>
    <scope>NUCLEOTIDE SEQUENCE</scope>
    <source>
        <strain evidence="3">G9</strain>
    </source>
</reference>
<accession>A0ABT6EZD3</accession>
<dbReference type="GO" id="GO:0032259">
    <property type="term" value="P:methylation"/>
    <property type="evidence" value="ECO:0007669"/>
    <property type="project" value="UniProtKB-KW"/>
</dbReference>
<dbReference type="PANTHER" id="PTHR12049">
    <property type="entry name" value="PROTEIN ARGININE METHYLTRANSFERASE NDUFAF7, MITOCHONDRIAL"/>
    <property type="match status" value="1"/>
</dbReference>
<dbReference type="EMBL" id="JAKKUT010000002">
    <property type="protein sequence ID" value="MDG2990929.1"/>
    <property type="molecule type" value="Genomic_DNA"/>
</dbReference>